<keyword evidence="5" id="KW-0670">Pyruvate</keyword>
<reference evidence="4" key="4">
    <citation type="submission" date="2024-05" db="EMBL/GenBank/DDBJ databases">
        <authorList>
            <person name="Sun Q."/>
            <person name="Sedlacek I."/>
        </authorList>
    </citation>
    <scope>NUCLEOTIDE SEQUENCE</scope>
    <source>
        <strain evidence="4">CCM 8490</strain>
    </source>
</reference>
<dbReference type="CDD" id="cd01449">
    <property type="entry name" value="TST_Repeat_2"/>
    <property type="match status" value="1"/>
</dbReference>
<dbReference type="RefSeq" id="WP_120213592.1">
    <property type="nucleotide sequence ID" value="NZ_BMCW01000003.1"/>
</dbReference>
<dbReference type="Gene3D" id="3.40.250.10">
    <property type="entry name" value="Rhodanese-like domain"/>
    <property type="match status" value="2"/>
</dbReference>
<keyword evidence="1 5" id="KW-0808">Transferase</keyword>
<feature type="domain" description="Rhodanese" evidence="3">
    <location>
        <begin position="18"/>
        <end position="135"/>
    </location>
</feature>
<dbReference type="InterPro" id="IPR036873">
    <property type="entry name" value="Rhodanese-like_dom_sf"/>
</dbReference>
<reference evidence="4" key="1">
    <citation type="journal article" date="2014" name="Int. J. Syst. Evol. Microbiol.">
        <title>Complete genome of a new Firmicutes species belonging to the dominant human colonic microbiota ('Ruminococcus bicirculans') reveals two chromosomes and a selective capacity to utilize plant glucans.</title>
        <authorList>
            <consortium name="NISC Comparative Sequencing Program"/>
            <person name="Wegmann U."/>
            <person name="Louis P."/>
            <person name="Goesmann A."/>
            <person name="Henrissat B."/>
            <person name="Duncan S.H."/>
            <person name="Flint H.J."/>
        </authorList>
    </citation>
    <scope>NUCLEOTIDE SEQUENCE</scope>
    <source>
        <strain evidence="4">CCM 8490</strain>
    </source>
</reference>
<protein>
    <submittedName>
        <fullName evidence="4">Thiosulfate sulfurtransferase</fullName>
    </submittedName>
    <submittedName>
        <fullName evidence="5">Thiosulfate/3-mercaptopyruvate sulfurtransferase</fullName>
    </submittedName>
</protein>
<accession>A0A420D9W8</accession>
<dbReference type="PANTHER" id="PTHR11364">
    <property type="entry name" value="THIOSULFATE SULFERTANSFERASE"/>
    <property type="match status" value="1"/>
</dbReference>
<keyword evidence="7" id="KW-1185">Reference proteome</keyword>
<feature type="domain" description="Rhodanese" evidence="3">
    <location>
        <begin position="167"/>
        <end position="280"/>
    </location>
</feature>
<evidence type="ECO:0000313" key="5">
    <source>
        <dbReference type="EMBL" id="RKE87822.1"/>
    </source>
</evidence>
<evidence type="ECO:0000256" key="2">
    <source>
        <dbReference type="ARBA" id="ARBA00022737"/>
    </source>
</evidence>
<evidence type="ECO:0000259" key="3">
    <source>
        <dbReference type="PROSITE" id="PS50206"/>
    </source>
</evidence>
<dbReference type="CDD" id="cd01448">
    <property type="entry name" value="TST_Repeat_1"/>
    <property type="match status" value="1"/>
</dbReference>
<proteinExistence type="predicted"/>
<dbReference type="SUPFAM" id="SSF52821">
    <property type="entry name" value="Rhodanese/Cell cycle control phosphatase"/>
    <property type="match status" value="2"/>
</dbReference>
<dbReference type="AlphaFoldDB" id="A0A420D9W8"/>
<evidence type="ECO:0000256" key="1">
    <source>
        <dbReference type="ARBA" id="ARBA00022679"/>
    </source>
</evidence>
<comment type="caution">
    <text evidence="5">The sequence shown here is derived from an EMBL/GenBank/DDBJ whole genome shotgun (WGS) entry which is preliminary data.</text>
</comment>
<reference evidence="5 6" key="2">
    <citation type="submission" date="2018-09" db="EMBL/GenBank/DDBJ databases">
        <title>Genomic Encyclopedia of Archaeal and Bacterial Type Strains, Phase II (KMG-II): from individual species to whole genera.</title>
        <authorList>
            <person name="Goeker M."/>
        </authorList>
    </citation>
    <scope>NUCLEOTIDE SEQUENCE [LARGE SCALE GENOMIC DNA]</scope>
    <source>
        <strain evidence="5 6">DSM 27620</strain>
    </source>
</reference>
<dbReference type="Proteomes" id="UP000285906">
    <property type="component" value="Unassembled WGS sequence"/>
</dbReference>
<reference evidence="7" key="3">
    <citation type="journal article" date="2019" name="Int. J. Syst. Evol. Microbiol.">
        <title>The Global Catalogue of Microorganisms (GCM) 10K type strain sequencing project: providing services to taxonomists for standard genome sequencing and annotation.</title>
        <authorList>
            <consortium name="The Broad Institute Genomics Platform"/>
            <consortium name="The Broad Institute Genome Sequencing Center for Infectious Disease"/>
            <person name="Wu L."/>
            <person name="Ma J."/>
        </authorList>
    </citation>
    <scope>NUCLEOTIDE SEQUENCE [LARGE SCALE GENOMIC DNA]</scope>
    <source>
        <strain evidence="7">CCM 8490</strain>
    </source>
</reference>
<dbReference type="GO" id="GO:0004792">
    <property type="term" value="F:thiosulfate-cyanide sulfurtransferase activity"/>
    <property type="evidence" value="ECO:0007669"/>
    <property type="project" value="TreeGrafter"/>
</dbReference>
<name>A0A420D9W8_9FLAO</name>
<sequence>MQNQSPIIEFDELIKISENPNLRIFDVRTGPVAKEEYLKKHLKNSVFVDLNSDLAEIDNPKNGGRHPLPKFENFIKTLGRLGIDKDSHVVIYDDKNGANAAARFWWMLRAVGHTNVQVLNGGLQFAENQNYPLSSGEYSYSETEYISEYKDWQLPQIWMNDVKKATQDSDAVIVDVRESQRYEGIAEPIDLVAGHIPNAQNYPFIDNLDEIGLFKSPEKLRNLYSELFENYDKNKITFHCGSGVTACHSLLALDYAGFDIPNLYVGSWSEWSRNELESFLGF</sequence>
<dbReference type="SMART" id="SM00450">
    <property type="entry name" value="RHOD"/>
    <property type="match status" value="2"/>
</dbReference>
<keyword evidence="2" id="KW-0677">Repeat</keyword>
<dbReference type="InterPro" id="IPR001763">
    <property type="entry name" value="Rhodanese-like_dom"/>
</dbReference>
<dbReference type="PANTHER" id="PTHR11364:SF27">
    <property type="entry name" value="SULFURTRANSFERASE"/>
    <property type="match status" value="1"/>
</dbReference>
<dbReference type="EMBL" id="RAQH01000004">
    <property type="protein sequence ID" value="RKE87822.1"/>
    <property type="molecule type" value="Genomic_DNA"/>
</dbReference>
<dbReference type="EMBL" id="BMCW01000003">
    <property type="protein sequence ID" value="GGG58166.1"/>
    <property type="molecule type" value="Genomic_DNA"/>
</dbReference>
<evidence type="ECO:0000313" key="4">
    <source>
        <dbReference type="EMBL" id="GGG58166.1"/>
    </source>
</evidence>
<dbReference type="InterPro" id="IPR045078">
    <property type="entry name" value="TST/MPST-like"/>
</dbReference>
<dbReference type="PROSITE" id="PS50206">
    <property type="entry name" value="RHODANESE_3"/>
    <property type="match status" value="2"/>
</dbReference>
<evidence type="ECO:0000313" key="7">
    <source>
        <dbReference type="Proteomes" id="UP000658202"/>
    </source>
</evidence>
<organism evidence="5 6">
    <name type="scientific">Epilithonimonas arachidiradicis</name>
    <dbReference type="NCBI Taxonomy" id="1617282"/>
    <lineage>
        <taxon>Bacteria</taxon>
        <taxon>Pseudomonadati</taxon>
        <taxon>Bacteroidota</taxon>
        <taxon>Flavobacteriia</taxon>
        <taxon>Flavobacteriales</taxon>
        <taxon>Weeksellaceae</taxon>
        <taxon>Chryseobacterium group</taxon>
        <taxon>Epilithonimonas</taxon>
    </lineage>
</organism>
<dbReference type="OrthoDB" id="9770030at2"/>
<gene>
    <name evidence="5" type="ORF">BXY58_1958</name>
    <name evidence="4" type="ORF">GCM10007332_19880</name>
</gene>
<dbReference type="Proteomes" id="UP000658202">
    <property type="component" value="Unassembled WGS sequence"/>
</dbReference>
<dbReference type="Pfam" id="PF00581">
    <property type="entry name" value="Rhodanese"/>
    <property type="match status" value="2"/>
</dbReference>
<evidence type="ECO:0000313" key="6">
    <source>
        <dbReference type="Proteomes" id="UP000285906"/>
    </source>
</evidence>